<dbReference type="GO" id="GO:1990281">
    <property type="term" value="C:efflux pump complex"/>
    <property type="evidence" value="ECO:0007669"/>
    <property type="project" value="TreeGrafter"/>
</dbReference>
<dbReference type="FunFam" id="2.40.420.20:FF:000006">
    <property type="entry name" value="RND family efflux transporter MFP subunit"/>
    <property type="match status" value="1"/>
</dbReference>
<comment type="similarity">
    <text evidence="1">Belongs to the membrane fusion protein (MFP) (TC 8.A.1) family.</text>
</comment>
<comment type="caution">
    <text evidence="9">The sequence shown here is derived from an EMBL/GenBank/DDBJ whole genome shotgun (WGS) entry which is preliminary data.</text>
</comment>
<dbReference type="AlphaFoldDB" id="V8QQ47"/>
<dbReference type="Gene3D" id="2.40.30.170">
    <property type="match status" value="1"/>
</dbReference>
<dbReference type="Gene3D" id="2.40.420.20">
    <property type="match status" value="1"/>
</dbReference>
<keyword evidence="4" id="KW-0175">Coiled coil</keyword>
<dbReference type="Proteomes" id="UP000018733">
    <property type="component" value="Unassembled WGS sequence"/>
</dbReference>
<reference evidence="9 10" key="1">
    <citation type="journal article" date="2014" name="Genome Announc.">
        <title>Draft Genome Sequence of Advenella kashmirensis Strain W13003, a Polycyclic Aromatic Hydrocarbon-Degrading Bacterium.</title>
        <authorList>
            <person name="Wang X."/>
            <person name="Jin D."/>
            <person name="Zhou L."/>
            <person name="Wu L."/>
            <person name="An W."/>
            <person name="Zhao L."/>
        </authorList>
    </citation>
    <scope>NUCLEOTIDE SEQUENCE [LARGE SCALE GENOMIC DNA]</scope>
    <source>
        <strain evidence="9 10">W13003</strain>
    </source>
</reference>
<feature type="compositionally biased region" description="Polar residues" evidence="5">
    <location>
        <begin position="391"/>
        <end position="400"/>
    </location>
</feature>
<evidence type="ECO:0000256" key="4">
    <source>
        <dbReference type="SAM" id="Coils"/>
    </source>
</evidence>
<evidence type="ECO:0000313" key="9">
    <source>
        <dbReference type="EMBL" id="ETF01767.1"/>
    </source>
</evidence>
<dbReference type="SUPFAM" id="SSF111369">
    <property type="entry name" value="HlyD-like secretion proteins"/>
    <property type="match status" value="1"/>
</dbReference>
<dbReference type="Gene3D" id="1.10.287.470">
    <property type="entry name" value="Helix hairpin bin"/>
    <property type="match status" value="1"/>
</dbReference>
<evidence type="ECO:0000259" key="8">
    <source>
        <dbReference type="Pfam" id="PF25989"/>
    </source>
</evidence>
<dbReference type="PANTHER" id="PTHR30469:SF15">
    <property type="entry name" value="HLYD FAMILY OF SECRETION PROTEINS"/>
    <property type="match status" value="1"/>
</dbReference>
<evidence type="ECO:0000259" key="7">
    <source>
        <dbReference type="Pfam" id="PF25876"/>
    </source>
</evidence>
<evidence type="ECO:0000256" key="6">
    <source>
        <dbReference type="SAM" id="SignalP"/>
    </source>
</evidence>
<dbReference type="HOGENOM" id="CLU_018816_1_3_4"/>
<feature type="domain" description="YknX-like C-terminal permuted SH3-like" evidence="8">
    <location>
        <begin position="295"/>
        <end position="364"/>
    </location>
</feature>
<feature type="signal peptide" evidence="6">
    <location>
        <begin position="1"/>
        <end position="34"/>
    </location>
</feature>
<keyword evidence="6" id="KW-0732">Signal</keyword>
<dbReference type="PANTHER" id="PTHR30469">
    <property type="entry name" value="MULTIDRUG RESISTANCE PROTEIN MDTA"/>
    <property type="match status" value="1"/>
</dbReference>
<dbReference type="InterPro" id="IPR058624">
    <property type="entry name" value="MdtA-like_HH"/>
</dbReference>
<evidence type="ECO:0000256" key="1">
    <source>
        <dbReference type="ARBA" id="ARBA00009477"/>
    </source>
</evidence>
<keyword evidence="3" id="KW-0170">Cobalt</keyword>
<evidence type="ECO:0000256" key="2">
    <source>
        <dbReference type="ARBA" id="ARBA00022448"/>
    </source>
</evidence>
<feature type="chain" id="PRO_5004771896" evidence="6">
    <location>
        <begin position="35"/>
        <end position="400"/>
    </location>
</feature>
<dbReference type="InterPro" id="IPR058637">
    <property type="entry name" value="YknX-like_C"/>
</dbReference>
<organism evidence="9 10">
    <name type="scientific">Advenella kashmirensis W13003</name>
    <dbReference type="NCBI Taxonomy" id="1424334"/>
    <lineage>
        <taxon>Bacteria</taxon>
        <taxon>Pseudomonadati</taxon>
        <taxon>Pseudomonadota</taxon>
        <taxon>Betaproteobacteria</taxon>
        <taxon>Burkholderiales</taxon>
        <taxon>Alcaligenaceae</taxon>
    </lineage>
</organism>
<proteinExistence type="inferred from homology"/>
<keyword evidence="10" id="KW-1185">Reference proteome</keyword>
<feature type="compositionally biased region" description="Low complexity" evidence="5">
    <location>
        <begin position="377"/>
        <end position="390"/>
    </location>
</feature>
<dbReference type="STRING" id="1424334.W822_13335"/>
<dbReference type="Pfam" id="PF25989">
    <property type="entry name" value="YknX_C"/>
    <property type="match status" value="1"/>
</dbReference>
<evidence type="ECO:0000256" key="3">
    <source>
        <dbReference type="ARBA" id="ARBA00023285"/>
    </source>
</evidence>
<evidence type="ECO:0000256" key="5">
    <source>
        <dbReference type="SAM" id="MobiDB-lite"/>
    </source>
</evidence>
<sequence length="400" mass="42687">MQSSRQIPVLNLFTKAMRCALMVVSLNAVPVSLASSQEPSSRPALTVSVQTVHMNTVTPGIGATGNVRAWNDASISAQTNGLRLKALHADVGDRVSKGQVLAEFEDTSSRGDLTQAQARLRQAQASLETARRNADRIRKIRNTGAISQSEVDQALSNEKNAQAEVSSATAALETQTQRTSYTQLVAPSDGTISVRNAVLGAVVNPGEEIFHLVVDNRLEWQARLSMRNLMRVREGMPVQVFLPDDTRVSGRIRQIGPTLDEETRQGMAYVDLEAAPQLRAGMYLRGTFSLPSRQGLTIPRQALVLRDGFNFVFVVKEQGRVAQTKVQIGTAAGNTLEVVDGLHGGDQVVIEGAAFLNDGDTVHVVGAQSTPQSAEQAPGSDAPASGSAPAVQSSTSQPES</sequence>
<dbReference type="Gene3D" id="2.40.50.100">
    <property type="match status" value="1"/>
</dbReference>
<dbReference type="EMBL" id="AYXT01000010">
    <property type="protein sequence ID" value="ETF01767.1"/>
    <property type="molecule type" value="Genomic_DNA"/>
</dbReference>
<dbReference type="PATRIC" id="fig|1424334.3.peg.2675"/>
<evidence type="ECO:0000313" key="10">
    <source>
        <dbReference type="Proteomes" id="UP000018733"/>
    </source>
</evidence>
<dbReference type="Pfam" id="PF25876">
    <property type="entry name" value="HH_MFP_RND"/>
    <property type="match status" value="1"/>
</dbReference>
<dbReference type="NCBIfam" id="TIGR01730">
    <property type="entry name" value="RND_mfp"/>
    <property type="match status" value="1"/>
</dbReference>
<keyword evidence="2" id="KW-0813">Transport</keyword>
<feature type="domain" description="Multidrug resistance protein MdtA-like alpha-helical hairpin" evidence="7">
    <location>
        <begin position="113"/>
        <end position="176"/>
    </location>
</feature>
<name>V8QQ47_9BURK</name>
<feature type="region of interest" description="Disordered" evidence="5">
    <location>
        <begin position="367"/>
        <end position="400"/>
    </location>
</feature>
<accession>V8QQ47</accession>
<dbReference type="InterPro" id="IPR006143">
    <property type="entry name" value="RND_pump_MFP"/>
</dbReference>
<feature type="coiled-coil region" evidence="4">
    <location>
        <begin position="113"/>
        <end position="140"/>
    </location>
</feature>
<dbReference type="eggNOG" id="COG0845">
    <property type="taxonomic scope" value="Bacteria"/>
</dbReference>
<protein>
    <submittedName>
        <fullName evidence="9">RND transporter</fullName>
    </submittedName>
</protein>
<gene>
    <name evidence="9" type="ORF">W822_13335</name>
</gene>
<dbReference type="GO" id="GO:0015562">
    <property type="term" value="F:efflux transmembrane transporter activity"/>
    <property type="evidence" value="ECO:0007669"/>
    <property type="project" value="TreeGrafter"/>
</dbReference>